<evidence type="ECO:0000313" key="7">
    <source>
        <dbReference type="Proteomes" id="UP000053688"/>
    </source>
</evidence>
<evidence type="ECO:0000259" key="4">
    <source>
        <dbReference type="Pfam" id="PF02576"/>
    </source>
</evidence>
<dbReference type="Gene3D" id="2.30.30.180">
    <property type="entry name" value="Ribosome maturation factor RimP, C-terminal domain"/>
    <property type="match status" value="1"/>
</dbReference>
<dbReference type="Proteomes" id="UP000053688">
    <property type="component" value="Unassembled WGS sequence"/>
</dbReference>
<dbReference type="GO" id="GO:0005829">
    <property type="term" value="C:cytosol"/>
    <property type="evidence" value="ECO:0007669"/>
    <property type="project" value="TreeGrafter"/>
</dbReference>
<dbReference type="InterPro" id="IPR035956">
    <property type="entry name" value="RimP_N_sf"/>
</dbReference>
<sequence>MTNLEKQLTDILNGPISALGYEFIGLEFNYPINSILRIYIDNKIGINIDNCTEVSYQVSAILDVEDPISIPYILEVSSPGLDRPLFKLAHYEKFIDHEVNLILKVTINNCRKFKGVIHSVRDQCIVLNVQGEKKRFVLNNILKANLIPKFKFL</sequence>
<dbReference type="eggNOG" id="COG0779">
    <property type="taxonomic scope" value="Bacteria"/>
</dbReference>
<comment type="caution">
    <text evidence="6">The sequence shown here is derived from an EMBL/GenBank/DDBJ whole genome shotgun (WGS) entry which is preliminary data.</text>
</comment>
<proteinExistence type="inferred from homology"/>
<dbReference type="FunFam" id="3.30.300.70:FF:000001">
    <property type="entry name" value="Ribosome maturation factor RimP"/>
    <property type="match status" value="1"/>
</dbReference>
<evidence type="ECO:0000313" key="6">
    <source>
        <dbReference type="EMBL" id="EPE37831.1"/>
    </source>
</evidence>
<keyword evidence="1 3" id="KW-0963">Cytoplasm</keyword>
<dbReference type="SUPFAM" id="SSF75420">
    <property type="entry name" value="YhbC-like, N-terminal domain"/>
    <property type="match status" value="1"/>
</dbReference>
<reference evidence="6 7" key="1">
    <citation type="journal article" date="2014" name="Environ. Microbiol.">
        <title>Genomic signatures of obligate host dependence in the luminous bacterial symbiont of a vertebrate.</title>
        <authorList>
            <person name="Hendry T.A."/>
            <person name="de Wet J.R."/>
            <person name="Dunlap P.V."/>
        </authorList>
    </citation>
    <scope>NUCLEOTIDE SEQUENCE [LARGE SCALE GENOMIC DNA]</scope>
    <source>
        <strain evidence="6 7">Akat1</strain>
    </source>
</reference>
<feature type="domain" description="Ribosome maturation factor RimP N-terminal" evidence="4">
    <location>
        <begin position="12"/>
        <end position="82"/>
    </location>
</feature>
<dbReference type="EMBL" id="AMSD01000001">
    <property type="protein sequence ID" value="EPE37831.1"/>
    <property type="molecule type" value="Genomic_DNA"/>
</dbReference>
<dbReference type="PANTHER" id="PTHR33867:SF1">
    <property type="entry name" value="RIBOSOME MATURATION FACTOR RIMP"/>
    <property type="match status" value="1"/>
</dbReference>
<evidence type="ECO:0000256" key="2">
    <source>
        <dbReference type="ARBA" id="ARBA00022517"/>
    </source>
</evidence>
<name>S3E0Z6_9GAMM</name>
<dbReference type="HAMAP" id="MF_01077">
    <property type="entry name" value="RimP"/>
    <property type="match status" value="1"/>
</dbReference>
<gene>
    <name evidence="3" type="primary">rimP</name>
    <name evidence="6" type="ORF">O1U_0293</name>
</gene>
<organism evidence="6 7">
    <name type="scientific">Candidatus Photodesmus katoptron Akat1</name>
    <dbReference type="NCBI Taxonomy" id="1236703"/>
    <lineage>
        <taxon>Bacteria</taxon>
        <taxon>Pseudomonadati</taxon>
        <taxon>Pseudomonadota</taxon>
        <taxon>Gammaproteobacteria</taxon>
        <taxon>Vibrionales</taxon>
        <taxon>Vibrionaceae</taxon>
        <taxon>Candidatus Photodesmus</taxon>
    </lineage>
</organism>
<evidence type="ECO:0000256" key="3">
    <source>
        <dbReference type="HAMAP-Rule" id="MF_01077"/>
    </source>
</evidence>
<dbReference type="Pfam" id="PF02576">
    <property type="entry name" value="RimP_N"/>
    <property type="match status" value="1"/>
</dbReference>
<dbReference type="CDD" id="cd01734">
    <property type="entry name" value="YlxS_C"/>
    <property type="match status" value="1"/>
</dbReference>
<feature type="domain" description="Ribosome maturation factor RimP C-terminal" evidence="5">
    <location>
        <begin position="85"/>
        <end position="150"/>
    </location>
</feature>
<dbReference type="GO" id="GO:0000028">
    <property type="term" value="P:ribosomal small subunit assembly"/>
    <property type="evidence" value="ECO:0007669"/>
    <property type="project" value="TreeGrafter"/>
</dbReference>
<keyword evidence="2 3" id="KW-0690">Ribosome biogenesis</keyword>
<dbReference type="AlphaFoldDB" id="S3E0Z6"/>
<dbReference type="NCBIfam" id="NF000927">
    <property type="entry name" value="PRK00092.1-1"/>
    <property type="match status" value="1"/>
</dbReference>
<dbReference type="InterPro" id="IPR003728">
    <property type="entry name" value="Ribosome_maturation_RimP"/>
</dbReference>
<comment type="similarity">
    <text evidence="3">Belongs to the RimP family.</text>
</comment>
<keyword evidence="7" id="KW-1185">Reference proteome</keyword>
<dbReference type="InterPro" id="IPR028989">
    <property type="entry name" value="RimP_N"/>
</dbReference>
<dbReference type="InterPro" id="IPR036847">
    <property type="entry name" value="RimP_C_sf"/>
</dbReference>
<accession>S3E0Z6</accession>
<evidence type="ECO:0000259" key="5">
    <source>
        <dbReference type="Pfam" id="PF17384"/>
    </source>
</evidence>
<comment type="subcellular location">
    <subcellularLocation>
        <location evidence="3">Cytoplasm</location>
    </subcellularLocation>
</comment>
<dbReference type="RefSeq" id="WP_016503629.1">
    <property type="nucleotide sequence ID" value="NZ_AMSD01000001.1"/>
</dbReference>
<dbReference type="PANTHER" id="PTHR33867">
    <property type="entry name" value="RIBOSOME MATURATION FACTOR RIMP"/>
    <property type="match status" value="1"/>
</dbReference>
<dbReference type="PATRIC" id="fig|1236703.3.peg.286"/>
<protein>
    <recommendedName>
        <fullName evidence="3">Ribosome maturation factor RimP</fullName>
    </recommendedName>
</protein>
<dbReference type="SUPFAM" id="SSF74942">
    <property type="entry name" value="YhbC-like, C-terminal domain"/>
    <property type="match status" value="1"/>
</dbReference>
<dbReference type="STRING" id="28176.CF66_2114"/>
<comment type="function">
    <text evidence="3">Required for maturation of 30S ribosomal subunits.</text>
</comment>
<evidence type="ECO:0000256" key="1">
    <source>
        <dbReference type="ARBA" id="ARBA00022490"/>
    </source>
</evidence>
<dbReference type="InterPro" id="IPR028998">
    <property type="entry name" value="RimP_C"/>
</dbReference>
<dbReference type="Gene3D" id="3.30.300.70">
    <property type="entry name" value="RimP-like superfamily, N-terminal"/>
    <property type="match status" value="1"/>
</dbReference>
<dbReference type="GO" id="GO:0006412">
    <property type="term" value="P:translation"/>
    <property type="evidence" value="ECO:0007669"/>
    <property type="project" value="TreeGrafter"/>
</dbReference>
<dbReference type="Pfam" id="PF17384">
    <property type="entry name" value="DUF150_C"/>
    <property type="match status" value="1"/>
</dbReference>